<evidence type="ECO:0000313" key="2">
    <source>
        <dbReference type="EMBL" id="MFD2870859.1"/>
    </source>
</evidence>
<proteinExistence type="predicted"/>
<keyword evidence="1" id="KW-0175">Coiled coil</keyword>
<dbReference type="RefSeq" id="WP_377180966.1">
    <property type="nucleotide sequence ID" value="NZ_JBHUPD010000001.1"/>
</dbReference>
<accession>A0ABW5Y749</accession>
<gene>
    <name evidence="2" type="ORF">ACFS5N_00175</name>
</gene>
<protein>
    <submittedName>
        <fullName evidence="2">Uncharacterized protein</fullName>
    </submittedName>
</protein>
<sequence>MAKSHDKPDITTDDIEKTKAYADAVNNLNTSLTGVNSALPKFADGFETGLKAIAEKLPDVVAAMTNLNVQNKELASNGQKPVSVLTQLGTALLSWNSALSVGITLITAYAPKILSFIGKLFDSSKARAAAQALKDYNDVWSSYTRNLALETSELQTLLSVAKNESIAKETRLEAIKKLNDASPAYLSSLTLANVQTKQGTEAVNEYVKALKRKSFEESAQSKMTELLKARMDLSPGYQAAKSAVTKFRSEKAKDPNAGKSYFANQGSALGTGSTIDYADLAEKEFKKYVDKDAALTERIKNLKSLLASQLVGLAPKASPQQKPEGKNYWLQLLESEEADLDKLDAGAKDFEAKANPIIEKIKRTKKMLSKYVVADAQIKINTNDHDKNIASDDKPIGAIQIEALADDFAKRVEITNQGYEAELAALKQQLDKKLITQQQYEQQSEALKTKYHQNIGDQVEAFRVQDLDNAKKHLQDLAEQAHLAEAIPNDQEKIKKAVLPADKLAADKELITDKYDLEISLAKGNADKIKQLEQSKQQDITELNKRYTEERKDFEVKTAQEVSNAAFSILQNSIKSQSEAKIKQLETQKASELNNSSLTSSQKKAIEDKYAKKEAEEKTKAFKAEQKASILQAVINGALAITKVTAQTGVASAFIIPSIIAETAIQVATIAAQKAPQYAKGGVHYQSDGRGALLPGYSRTDNMNAQLRSGEAVVVSEAMRDPWARNLVSAINVAYGGRDFSVANPSRGYAIGGIFTDGGNSNRYYNAPMNDQKDLANTIAYQMINNFPPVYVDVKDINNQQSILAQTINRVNL</sequence>
<organism evidence="2 3">
    <name type="scientific">Mucilaginibacter ximonensis</name>
    <dbReference type="NCBI Taxonomy" id="538021"/>
    <lineage>
        <taxon>Bacteria</taxon>
        <taxon>Pseudomonadati</taxon>
        <taxon>Bacteroidota</taxon>
        <taxon>Sphingobacteriia</taxon>
        <taxon>Sphingobacteriales</taxon>
        <taxon>Sphingobacteriaceae</taxon>
        <taxon>Mucilaginibacter</taxon>
    </lineage>
</organism>
<reference evidence="3" key="1">
    <citation type="journal article" date="2019" name="Int. J. Syst. Evol. Microbiol.">
        <title>The Global Catalogue of Microorganisms (GCM) 10K type strain sequencing project: providing services to taxonomists for standard genome sequencing and annotation.</title>
        <authorList>
            <consortium name="The Broad Institute Genomics Platform"/>
            <consortium name="The Broad Institute Genome Sequencing Center for Infectious Disease"/>
            <person name="Wu L."/>
            <person name="Ma J."/>
        </authorList>
    </citation>
    <scope>NUCLEOTIDE SEQUENCE [LARGE SCALE GENOMIC DNA]</scope>
    <source>
        <strain evidence="3">KCTC 22437</strain>
    </source>
</reference>
<dbReference type="Proteomes" id="UP001597557">
    <property type="component" value="Unassembled WGS sequence"/>
</dbReference>
<feature type="coiled-coil region" evidence="1">
    <location>
        <begin position="409"/>
        <end position="443"/>
    </location>
</feature>
<dbReference type="EMBL" id="JBHUPD010000001">
    <property type="protein sequence ID" value="MFD2870859.1"/>
    <property type="molecule type" value="Genomic_DNA"/>
</dbReference>
<comment type="caution">
    <text evidence="2">The sequence shown here is derived from an EMBL/GenBank/DDBJ whole genome shotgun (WGS) entry which is preliminary data.</text>
</comment>
<keyword evidence="3" id="KW-1185">Reference proteome</keyword>
<evidence type="ECO:0000256" key="1">
    <source>
        <dbReference type="SAM" id="Coils"/>
    </source>
</evidence>
<name>A0ABW5Y749_9SPHI</name>
<evidence type="ECO:0000313" key="3">
    <source>
        <dbReference type="Proteomes" id="UP001597557"/>
    </source>
</evidence>